<keyword evidence="4 11" id="KW-0812">Transmembrane</keyword>
<comment type="subcellular location">
    <subcellularLocation>
        <location evidence="1">Endoplasmic reticulum membrane</location>
        <topology evidence="1">Single-pass membrane protein</topology>
    </subcellularLocation>
</comment>
<dbReference type="GO" id="GO:0043001">
    <property type="term" value="P:Golgi to plasma membrane protein transport"/>
    <property type="evidence" value="ECO:0007669"/>
    <property type="project" value="TreeGrafter"/>
</dbReference>
<evidence type="ECO:0000313" key="13">
    <source>
        <dbReference type="Proteomes" id="UP000055048"/>
    </source>
</evidence>
<keyword evidence="7 11" id="KW-1133">Transmembrane helix</keyword>
<feature type="non-terminal residue" evidence="12">
    <location>
        <position position="1"/>
    </location>
</feature>
<keyword evidence="6" id="KW-0256">Endoplasmic reticulum</keyword>
<comment type="similarity">
    <text evidence="2">Belongs to the SRP receptor beta subunit family.</text>
</comment>
<evidence type="ECO:0000256" key="6">
    <source>
        <dbReference type="ARBA" id="ARBA00022824"/>
    </source>
</evidence>
<dbReference type="GO" id="GO:0006886">
    <property type="term" value="P:intracellular protein transport"/>
    <property type="evidence" value="ECO:0007669"/>
    <property type="project" value="TreeGrafter"/>
</dbReference>
<dbReference type="EMBL" id="JYDJ01000047">
    <property type="protein sequence ID" value="KRX47132.1"/>
    <property type="molecule type" value="Genomic_DNA"/>
</dbReference>
<dbReference type="AlphaFoldDB" id="A0A0V0U7R4"/>
<evidence type="ECO:0000256" key="5">
    <source>
        <dbReference type="ARBA" id="ARBA00022741"/>
    </source>
</evidence>
<organism evidence="12 13">
    <name type="scientific">Trichinella murrelli</name>
    <dbReference type="NCBI Taxonomy" id="144512"/>
    <lineage>
        <taxon>Eukaryota</taxon>
        <taxon>Metazoa</taxon>
        <taxon>Ecdysozoa</taxon>
        <taxon>Nematoda</taxon>
        <taxon>Enoplea</taxon>
        <taxon>Dorylaimia</taxon>
        <taxon>Trichinellida</taxon>
        <taxon>Trichinellidae</taxon>
        <taxon>Trichinella</taxon>
    </lineage>
</organism>
<dbReference type="EMBL" id="JYDJ01000047">
    <property type="protein sequence ID" value="KRX47133.1"/>
    <property type="molecule type" value="Genomic_DNA"/>
</dbReference>
<evidence type="ECO:0000256" key="9">
    <source>
        <dbReference type="ARBA" id="ARBA00023136"/>
    </source>
</evidence>
<evidence type="ECO:0000256" key="11">
    <source>
        <dbReference type="SAM" id="Phobius"/>
    </source>
</evidence>
<dbReference type="STRING" id="144512.A0A0V0U7R4"/>
<comment type="caution">
    <text evidence="12">The sequence shown here is derived from an EMBL/GenBank/DDBJ whole genome shotgun (WGS) entry which is preliminary data.</text>
</comment>
<dbReference type="InterPro" id="IPR019009">
    <property type="entry name" value="SRP_receptor_beta_su"/>
</dbReference>
<gene>
    <name evidence="12" type="primary">Srprb</name>
    <name evidence="12" type="ORF">T05_16517</name>
</gene>
<dbReference type="GO" id="GO:0003924">
    <property type="term" value="F:GTPase activity"/>
    <property type="evidence" value="ECO:0007669"/>
    <property type="project" value="TreeGrafter"/>
</dbReference>
<dbReference type="GO" id="GO:0005525">
    <property type="term" value="F:GTP binding"/>
    <property type="evidence" value="ECO:0007669"/>
    <property type="project" value="UniProtKB-KW"/>
</dbReference>
<evidence type="ECO:0000256" key="7">
    <source>
        <dbReference type="ARBA" id="ARBA00022989"/>
    </source>
</evidence>
<dbReference type="PANTHER" id="PTHR45909:SF1">
    <property type="entry name" value="ADP-RIBOSYLATION FACTOR-RELATED PROTEIN 1"/>
    <property type="match status" value="1"/>
</dbReference>
<evidence type="ECO:0000313" key="12">
    <source>
        <dbReference type="EMBL" id="KRX47133.1"/>
    </source>
</evidence>
<evidence type="ECO:0000256" key="4">
    <source>
        <dbReference type="ARBA" id="ARBA00022692"/>
    </source>
</evidence>
<evidence type="ECO:0000256" key="2">
    <source>
        <dbReference type="ARBA" id="ARBA00005619"/>
    </source>
</evidence>
<dbReference type="Proteomes" id="UP000055048">
    <property type="component" value="Unassembled WGS sequence"/>
</dbReference>
<dbReference type="GO" id="GO:0034067">
    <property type="term" value="P:protein localization to Golgi apparatus"/>
    <property type="evidence" value="ECO:0007669"/>
    <property type="project" value="TreeGrafter"/>
</dbReference>
<keyword evidence="5" id="KW-0547">Nucleotide-binding</keyword>
<reference evidence="12 13" key="1">
    <citation type="submission" date="2015-01" db="EMBL/GenBank/DDBJ databases">
        <title>Evolution of Trichinella species and genotypes.</title>
        <authorList>
            <person name="Korhonen P.K."/>
            <person name="Edoardo P."/>
            <person name="Giuseppe L.R."/>
            <person name="Gasser R.B."/>
        </authorList>
    </citation>
    <scope>NUCLEOTIDE SEQUENCE [LARGE SCALE GENOMIC DNA]</scope>
    <source>
        <strain evidence="12">ISS417</strain>
    </source>
</reference>
<dbReference type="InterPro" id="IPR027417">
    <property type="entry name" value="P-loop_NTPase"/>
</dbReference>
<dbReference type="GO" id="GO:0005789">
    <property type="term" value="C:endoplasmic reticulum membrane"/>
    <property type="evidence" value="ECO:0007669"/>
    <property type="project" value="UniProtKB-SubCell"/>
</dbReference>
<keyword evidence="9 11" id="KW-0472">Membrane</keyword>
<keyword evidence="10 12" id="KW-0675">Receptor</keyword>
<dbReference type="PANTHER" id="PTHR45909">
    <property type="entry name" value="ADP-RIBOSYLATION FACTOR-RELATED PROTEIN 1"/>
    <property type="match status" value="1"/>
</dbReference>
<keyword evidence="8" id="KW-0342">GTP-binding</keyword>
<sequence>LVIDSFGFEHVPAKKLKLSYLILVSVAKFCSKKSVALAVNPVFLNTQKSGSIFIEKKKMNIFDGWFPFLIGIFSIFITCILLYKCFPLAMRPKRKAVLLCGICNSGKTVMFMRFVTDRFVQTFLSVRENFSAVTVNGNRLELIDIPGAEELRITFLNSHLKRGIRGIIYVIDSSTFAKQCKEVAQYLYNLLCALLATKNHRVKVLIACGKQDIVTAKSSNILKGNLEKELDLLNRSEKFALGTTEIGGVSGSLKKTLLLDQRDDGLFSFDKLPIEVQFCECSSKVKNHIGDNNIGLQDVELWLSQI</sequence>
<dbReference type="OrthoDB" id="41266at2759"/>
<evidence type="ECO:0000256" key="8">
    <source>
        <dbReference type="ARBA" id="ARBA00023134"/>
    </source>
</evidence>
<evidence type="ECO:0000256" key="10">
    <source>
        <dbReference type="ARBA" id="ARBA00023170"/>
    </source>
</evidence>
<dbReference type="EMBL" id="JYDJ01000047">
    <property type="protein sequence ID" value="KRX47134.1"/>
    <property type="molecule type" value="Genomic_DNA"/>
</dbReference>
<feature type="transmembrane region" description="Helical" evidence="11">
    <location>
        <begin position="65"/>
        <end position="86"/>
    </location>
</feature>
<dbReference type="SUPFAM" id="SSF52540">
    <property type="entry name" value="P-loop containing nucleoside triphosphate hydrolases"/>
    <property type="match status" value="1"/>
</dbReference>
<keyword evidence="13" id="KW-1185">Reference proteome</keyword>
<dbReference type="GO" id="GO:0005794">
    <property type="term" value="C:Golgi apparatus"/>
    <property type="evidence" value="ECO:0007669"/>
    <property type="project" value="TreeGrafter"/>
</dbReference>
<dbReference type="Gene3D" id="3.40.50.300">
    <property type="entry name" value="P-loop containing nucleotide triphosphate hydrolases"/>
    <property type="match status" value="1"/>
</dbReference>
<name>A0A0V0U7R4_9BILA</name>
<dbReference type="InterPro" id="IPR024156">
    <property type="entry name" value="Small_GTPase_ARF"/>
</dbReference>
<dbReference type="Pfam" id="PF09439">
    <property type="entry name" value="SRPRB"/>
    <property type="match status" value="1"/>
</dbReference>
<evidence type="ECO:0000256" key="1">
    <source>
        <dbReference type="ARBA" id="ARBA00004389"/>
    </source>
</evidence>
<evidence type="ECO:0000256" key="3">
    <source>
        <dbReference type="ARBA" id="ARBA00020256"/>
    </source>
</evidence>
<accession>A0A0V0U7R4</accession>
<proteinExistence type="inferred from homology"/>
<protein>
    <recommendedName>
        <fullName evidence="3">Signal recognition particle receptor subunit beta</fullName>
    </recommendedName>
</protein>